<evidence type="ECO:0000313" key="3">
    <source>
        <dbReference type="Proteomes" id="UP000789572"/>
    </source>
</evidence>
<dbReference type="EMBL" id="CAJVPJ010003518">
    <property type="protein sequence ID" value="CAG8641052.1"/>
    <property type="molecule type" value="Genomic_DNA"/>
</dbReference>
<sequence length="85" mass="9442">AVDEHSCSKFWVGEVDLLGDWDVVSIAVHYDIVDVADQLYNSGTGLPRLAYLPFKVSGDFTKEPHDFVRAALNFAIGSSSTDRYF</sequence>
<reference evidence="1" key="1">
    <citation type="submission" date="2021-06" db="EMBL/GenBank/DDBJ databases">
        <authorList>
            <person name="Kallberg Y."/>
            <person name="Tangrot J."/>
            <person name="Rosling A."/>
        </authorList>
    </citation>
    <scope>NUCLEOTIDE SEQUENCE</scope>
    <source>
        <strain evidence="1">IA702</strain>
    </source>
</reference>
<accession>A0A9N9GX56</accession>
<dbReference type="EMBL" id="CAJVPJ010003518">
    <property type="protein sequence ID" value="CAG8641067.1"/>
    <property type="molecule type" value="Genomic_DNA"/>
</dbReference>
<keyword evidence="3" id="KW-1185">Reference proteome</keyword>
<gene>
    <name evidence="1" type="ORF">POCULU_LOCUS9421</name>
    <name evidence="2" type="ORF">POCULU_LOCUS9422</name>
</gene>
<proteinExistence type="predicted"/>
<feature type="non-terminal residue" evidence="1">
    <location>
        <position position="1"/>
    </location>
</feature>
<dbReference type="Proteomes" id="UP000789572">
    <property type="component" value="Unassembled WGS sequence"/>
</dbReference>
<organism evidence="1 3">
    <name type="scientific">Paraglomus occultum</name>
    <dbReference type="NCBI Taxonomy" id="144539"/>
    <lineage>
        <taxon>Eukaryota</taxon>
        <taxon>Fungi</taxon>
        <taxon>Fungi incertae sedis</taxon>
        <taxon>Mucoromycota</taxon>
        <taxon>Glomeromycotina</taxon>
        <taxon>Glomeromycetes</taxon>
        <taxon>Paraglomerales</taxon>
        <taxon>Paraglomeraceae</taxon>
        <taxon>Paraglomus</taxon>
    </lineage>
</organism>
<comment type="caution">
    <text evidence="1">The sequence shown here is derived from an EMBL/GenBank/DDBJ whole genome shotgun (WGS) entry which is preliminary data.</text>
</comment>
<dbReference type="AlphaFoldDB" id="A0A9N9GX56"/>
<protein>
    <submittedName>
        <fullName evidence="1">7859_t:CDS:1</fullName>
    </submittedName>
    <submittedName>
        <fullName evidence="2">7860_t:CDS:1</fullName>
    </submittedName>
</protein>
<evidence type="ECO:0000313" key="2">
    <source>
        <dbReference type="EMBL" id="CAG8641067.1"/>
    </source>
</evidence>
<evidence type="ECO:0000313" key="1">
    <source>
        <dbReference type="EMBL" id="CAG8641052.1"/>
    </source>
</evidence>
<name>A0A9N9GX56_9GLOM</name>